<reference evidence="2 3" key="1">
    <citation type="submission" date="2017-11" db="EMBL/GenBank/DDBJ databases">
        <authorList>
            <person name="Han C.G."/>
        </authorList>
    </citation>
    <scope>NUCLEOTIDE SEQUENCE [LARGE SCALE GENOMIC DNA]</scope>
    <source>
        <strain evidence="2 3">A5</strain>
    </source>
</reference>
<dbReference type="Pfam" id="PF19307">
    <property type="entry name" value="SrpI-like"/>
    <property type="match status" value="1"/>
</dbReference>
<accession>A0A2N5A973</accession>
<organism evidence="2 3">
    <name type="scientific">Klebsiella variicola</name>
    <dbReference type="NCBI Taxonomy" id="244366"/>
    <lineage>
        <taxon>Bacteria</taxon>
        <taxon>Pseudomonadati</taxon>
        <taxon>Pseudomonadota</taxon>
        <taxon>Gammaproteobacteria</taxon>
        <taxon>Enterobacterales</taxon>
        <taxon>Enterobacteriaceae</taxon>
        <taxon>Klebsiella/Raoultella group</taxon>
        <taxon>Klebsiella</taxon>
        <taxon>Klebsiella pneumoniae complex</taxon>
    </lineage>
</organism>
<proteinExistence type="predicted"/>
<evidence type="ECO:0000313" key="2">
    <source>
        <dbReference type="EMBL" id="PLP40786.1"/>
    </source>
</evidence>
<comment type="caution">
    <text evidence="2">The sequence shown here is derived from an EMBL/GenBank/DDBJ whole genome shotgun (WGS) entry which is preliminary data.</text>
</comment>
<dbReference type="Proteomes" id="UP000234473">
    <property type="component" value="Unassembled WGS sequence"/>
</dbReference>
<dbReference type="EMBL" id="PICB01001751">
    <property type="protein sequence ID" value="PLP40786.1"/>
    <property type="molecule type" value="Genomic_DNA"/>
</dbReference>
<name>A0A2N5A973_KLEVA</name>
<feature type="domain" description="Type 2A encapsulin shell protein SrpI-like" evidence="1">
    <location>
        <begin position="57"/>
        <end position="127"/>
    </location>
</feature>
<gene>
    <name evidence="2" type="ORF">CWM98_26155</name>
</gene>
<evidence type="ECO:0000259" key="1">
    <source>
        <dbReference type="Pfam" id="PF19307"/>
    </source>
</evidence>
<protein>
    <recommendedName>
        <fullName evidence="1">Type 2A encapsulin shell protein SrpI-like domain-containing protein</fullName>
    </recommendedName>
</protein>
<reference evidence="2 3" key="2">
    <citation type="submission" date="2018-01" db="EMBL/GenBank/DDBJ databases">
        <title>Genomic study of Klebsiella pneumoniae.</title>
        <authorList>
            <person name="Yang Y."/>
            <person name="Bicalho R."/>
        </authorList>
    </citation>
    <scope>NUCLEOTIDE SEQUENCE [LARGE SCALE GENOMIC DNA]</scope>
    <source>
        <strain evidence="2 3">A5</strain>
    </source>
</reference>
<feature type="non-terminal residue" evidence="2">
    <location>
        <position position="127"/>
    </location>
</feature>
<evidence type="ECO:0000313" key="3">
    <source>
        <dbReference type="Proteomes" id="UP000234473"/>
    </source>
</evidence>
<sequence>MAEQKSINALGREAAYQLANVTKTAPQFAAITPRWVSRFLDYKGLESGIYRVNKVVEGETPLDVLCSQDPSRVEIPQGYIEYQTTPREYQLDSISTIINVDTKIADLYSSPYDQASEQIALAIESLR</sequence>
<dbReference type="InterPro" id="IPR045641">
    <property type="entry name" value="SrpI-like"/>
</dbReference>
<dbReference type="AlphaFoldDB" id="A0A2N5A973"/>